<dbReference type="GeneID" id="61298267"/>
<accession>A0A090IEA2</accession>
<dbReference type="EMBL" id="FPLJ01000021">
    <property type="protein sequence ID" value="SGY84895.1"/>
    <property type="molecule type" value="Genomic_DNA"/>
</dbReference>
<dbReference type="EMBL" id="FPLD01000131">
    <property type="protein sequence ID" value="SGZ17519.1"/>
    <property type="molecule type" value="Genomic_DNA"/>
</dbReference>
<feature type="transmembrane region" description="Helical" evidence="2">
    <location>
        <begin position="32"/>
        <end position="48"/>
    </location>
</feature>
<keyword evidence="2" id="KW-0812">Transmembrane</keyword>
<proteinExistence type="predicted"/>
<evidence type="ECO:0000313" key="6">
    <source>
        <dbReference type="Proteomes" id="UP000183794"/>
    </source>
</evidence>
<dbReference type="HOGENOM" id="CLU_982482_0_0_6"/>
<evidence type="ECO:0000313" key="4">
    <source>
        <dbReference type="EMBL" id="SGZ17519.1"/>
    </source>
</evidence>
<dbReference type="PATRIC" id="fig|80854.5.peg.1091"/>
<dbReference type="Proteomes" id="UP000183794">
    <property type="component" value="Unassembled WGS sequence"/>
</dbReference>
<dbReference type="RefSeq" id="WP_045109415.1">
    <property type="nucleotide sequence ID" value="NZ_CAWQZC010000047.1"/>
</dbReference>
<feature type="transmembrane region" description="Helical" evidence="2">
    <location>
        <begin position="95"/>
        <end position="113"/>
    </location>
</feature>
<keyword evidence="2" id="KW-1133">Transmembrane helix</keyword>
<feature type="transmembrane region" description="Helical" evidence="2">
    <location>
        <begin position="54"/>
        <end position="74"/>
    </location>
</feature>
<feature type="region of interest" description="Disordered" evidence="1">
    <location>
        <begin position="272"/>
        <end position="302"/>
    </location>
</feature>
<feature type="transmembrane region" description="Helical" evidence="2">
    <location>
        <begin position="244"/>
        <end position="263"/>
    </location>
</feature>
<gene>
    <name evidence="3" type="ORF">MT2528_0744</name>
    <name evidence="4" type="ORF">NVI5450_4534</name>
</gene>
<keyword evidence="2" id="KW-0472">Membrane</keyword>
<dbReference type="STRING" id="80854.MVIS_1031"/>
<sequence length="302" mass="34434">MNIPVWQYVVSMSGYILFLLLMVEGMRRTPKLTAAFWLLSLLTAPLWAENLDGWFRWAKTVSVLIPTAIVVGGARIAWLYHDNPNKFLSLFRGDWVLKVLYAVLFLNIAEATVKDFATANHFNAICGVILCITIPFPRYKNGQRMYWVIGRDKPNDLLFYSTAAWNFLYTTWNLAFVFGENPGFFASSFCILMAAELYPLIKGRPELYIIARVYTLAFHILVRANADIFTPVMDSSSWANEQVLWFWGAINLALHVPFAIWYFNKKRNNPTGEPPCGKNQPLISEYAGTELNPDPKGKLARA</sequence>
<feature type="compositionally biased region" description="Basic and acidic residues" evidence="1">
    <location>
        <begin position="293"/>
        <end position="302"/>
    </location>
</feature>
<dbReference type="OrthoDB" id="411176at2"/>
<feature type="transmembrane region" description="Helical" evidence="2">
    <location>
        <begin position="157"/>
        <end position="178"/>
    </location>
</feature>
<evidence type="ECO:0000256" key="1">
    <source>
        <dbReference type="SAM" id="MobiDB-lite"/>
    </source>
</evidence>
<dbReference type="Proteomes" id="UP000182660">
    <property type="component" value="Unassembled WGS sequence"/>
</dbReference>
<dbReference type="AlphaFoldDB" id="A0A090IEA2"/>
<evidence type="ECO:0000313" key="5">
    <source>
        <dbReference type="Proteomes" id="UP000182660"/>
    </source>
</evidence>
<keyword evidence="5" id="KW-1185">Reference proteome</keyword>
<reference evidence="3 5" key="2">
    <citation type="submission" date="2016-11" db="EMBL/GenBank/DDBJ databases">
        <authorList>
            <person name="Klemetsen T."/>
        </authorList>
    </citation>
    <scope>NUCLEOTIDE SEQUENCE [LARGE SCALE GENOMIC DNA]</scope>
    <source>
        <strain evidence="3">MT 2528</strain>
    </source>
</reference>
<evidence type="ECO:0000256" key="2">
    <source>
        <dbReference type="SAM" id="Phobius"/>
    </source>
</evidence>
<dbReference type="KEGG" id="mvs:MVIS_1031"/>
<protein>
    <submittedName>
        <fullName evidence="4">Uncharacterized protein</fullName>
    </submittedName>
</protein>
<name>A0A090IEA2_9GAMM</name>
<evidence type="ECO:0000313" key="3">
    <source>
        <dbReference type="EMBL" id="SGY84895.1"/>
    </source>
</evidence>
<organism evidence="4 6">
    <name type="scientific">Moritella viscosa</name>
    <dbReference type="NCBI Taxonomy" id="80854"/>
    <lineage>
        <taxon>Bacteria</taxon>
        <taxon>Pseudomonadati</taxon>
        <taxon>Pseudomonadota</taxon>
        <taxon>Gammaproteobacteria</taxon>
        <taxon>Alteromonadales</taxon>
        <taxon>Moritellaceae</taxon>
        <taxon>Moritella</taxon>
    </lineage>
</organism>
<feature type="transmembrane region" description="Helical" evidence="2">
    <location>
        <begin position="6"/>
        <end position="23"/>
    </location>
</feature>
<feature type="transmembrane region" description="Helical" evidence="2">
    <location>
        <begin position="119"/>
        <end position="136"/>
    </location>
</feature>
<reference evidence="4 6" key="1">
    <citation type="submission" date="2016-11" db="EMBL/GenBank/DDBJ databases">
        <authorList>
            <person name="Jaros S."/>
            <person name="Januszkiewicz K."/>
            <person name="Wedrychowicz H."/>
        </authorList>
    </citation>
    <scope>NUCLEOTIDE SEQUENCE [LARGE SCALE GENOMIC DNA]</scope>
    <source>
        <strain evidence="4">NVI 5450</strain>
    </source>
</reference>